<protein>
    <submittedName>
        <fullName evidence="7">K Homology domain-containing protein</fullName>
    </submittedName>
</protein>
<dbReference type="Gene3D" id="1.20.5.4010">
    <property type="match status" value="1"/>
</dbReference>
<dbReference type="Pfam" id="PF22675">
    <property type="entry name" value="KH-I_KHDC4-BBP"/>
    <property type="match status" value="1"/>
</dbReference>
<evidence type="ECO:0000256" key="1">
    <source>
        <dbReference type="ARBA" id="ARBA00022473"/>
    </source>
</evidence>
<dbReference type="PROSITE" id="PS50084">
    <property type="entry name" value="KH_TYPE_1"/>
    <property type="match status" value="1"/>
</dbReference>
<dbReference type="GO" id="GO:0048024">
    <property type="term" value="P:regulation of mRNA splicing, via spliceosome"/>
    <property type="evidence" value="ECO:0007669"/>
    <property type="project" value="TreeGrafter"/>
</dbReference>
<feature type="compositionally biased region" description="Polar residues" evidence="4">
    <location>
        <begin position="434"/>
        <end position="447"/>
    </location>
</feature>
<dbReference type="InterPro" id="IPR045071">
    <property type="entry name" value="BBP-like"/>
</dbReference>
<evidence type="ECO:0000259" key="5">
    <source>
        <dbReference type="SMART" id="SM00322"/>
    </source>
</evidence>
<dbReference type="WBParaSite" id="ALUE_0001028001-mRNA-1">
    <property type="protein sequence ID" value="ALUE_0001028001-mRNA-1"/>
    <property type="gene ID" value="ALUE_0001028001"/>
</dbReference>
<dbReference type="FunFam" id="3.30.1370.10:FF:000028">
    <property type="entry name" value="protein quaking isoform X2"/>
    <property type="match status" value="1"/>
</dbReference>
<dbReference type="PANTHER" id="PTHR11208:SF125">
    <property type="entry name" value="KH DOMAIN-CONTAINING RNA-BINDING PROTEIN QKI"/>
    <property type="match status" value="1"/>
</dbReference>
<dbReference type="AlphaFoldDB" id="A0A9J2PJT7"/>
<feature type="domain" description="K Homology" evidence="5">
    <location>
        <begin position="187"/>
        <end position="287"/>
    </location>
</feature>
<reference evidence="7" key="1">
    <citation type="submission" date="2023-03" db="UniProtKB">
        <authorList>
            <consortium name="WormBaseParasite"/>
        </authorList>
    </citation>
    <scope>IDENTIFICATION</scope>
</reference>
<evidence type="ECO:0000256" key="2">
    <source>
        <dbReference type="ARBA" id="ARBA00022884"/>
    </source>
</evidence>
<keyword evidence="1" id="KW-0217">Developmental protein</keyword>
<dbReference type="InterPro" id="IPR036612">
    <property type="entry name" value="KH_dom_type_1_sf"/>
</dbReference>
<dbReference type="SUPFAM" id="SSF54791">
    <property type="entry name" value="Eukaryotic type KH-domain (KH-domain type I)"/>
    <property type="match status" value="1"/>
</dbReference>
<accession>A0A9J2PJT7</accession>
<dbReference type="PANTHER" id="PTHR11208">
    <property type="entry name" value="RNA-BINDING PROTEIN RELATED"/>
    <property type="match status" value="1"/>
</dbReference>
<keyword evidence="6" id="KW-1185">Reference proteome</keyword>
<feature type="region of interest" description="Disordered" evidence="4">
    <location>
        <begin position="88"/>
        <end position="112"/>
    </location>
</feature>
<feature type="compositionally biased region" description="Low complexity" evidence="4">
    <location>
        <begin position="103"/>
        <end position="112"/>
    </location>
</feature>
<dbReference type="SMART" id="SM00322">
    <property type="entry name" value="KH"/>
    <property type="match status" value="1"/>
</dbReference>
<dbReference type="GO" id="GO:0005634">
    <property type="term" value="C:nucleus"/>
    <property type="evidence" value="ECO:0007669"/>
    <property type="project" value="TreeGrafter"/>
</dbReference>
<name>A0A9J2PJT7_ASCLU</name>
<organism evidence="6 7">
    <name type="scientific">Ascaris lumbricoides</name>
    <name type="common">Giant roundworm</name>
    <dbReference type="NCBI Taxonomy" id="6252"/>
    <lineage>
        <taxon>Eukaryota</taxon>
        <taxon>Metazoa</taxon>
        <taxon>Ecdysozoa</taxon>
        <taxon>Nematoda</taxon>
        <taxon>Chromadorea</taxon>
        <taxon>Rhabditida</taxon>
        <taxon>Spirurina</taxon>
        <taxon>Ascaridomorpha</taxon>
        <taxon>Ascaridoidea</taxon>
        <taxon>Ascarididae</taxon>
        <taxon>Ascaris</taxon>
    </lineage>
</organism>
<dbReference type="Proteomes" id="UP000036681">
    <property type="component" value="Unplaced"/>
</dbReference>
<dbReference type="InterPro" id="IPR055256">
    <property type="entry name" value="KH_1_KHDC4/BBP-like"/>
</dbReference>
<keyword evidence="2 3" id="KW-0694">RNA-binding</keyword>
<evidence type="ECO:0000256" key="3">
    <source>
        <dbReference type="PROSITE-ProRule" id="PRU00117"/>
    </source>
</evidence>
<feature type="region of interest" description="Disordered" evidence="4">
    <location>
        <begin position="428"/>
        <end position="447"/>
    </location>
</feature>
<evidence type="ECO:0000256" key="4">
    <source>
        <dbReference type="SAM" id="MobiDB-lite"/>
    </source>
</evidence>
<dbReference type="InterPro" id="IPR004087">
    <property type="entry name" value="KH_dom"/>
</dbReference>
<dbReference type="Pfam" id="PF16544">
    <property type="entry name" value="STAR_dimer"/>
    <property type="match status" value="1"/>
</dbReference>
<evidence type="ECO:0000313" key="6">
    <source>
        <dbReference type="Proteomes" id="UP000036681"/>
    </source>
</evidence>
<dbReference type="InterPro" id="IPR032377">
    <property type="entry name" value="STAR_dimer"/>
</dbReference>
<evidence type="ECO:0000313" key="7">
    <source>
        <dbReference type="WBParaSite" id="ALUE_0001028001-mRNA-1"/>
    </source>
</evidence>
<proteinExistence type="predicted"/>
<dbReference type="Gene3D" id="3.30.1370.10">
    <property type="entry name" value="K Homology domain, type 1"/>
    <property type="match status" value="1"/>
</dbReference>
<sequence length="447" mass="49899">MCHQLPCKMRDVEYLQYLDVNAVSRGSGVLSSLRGGCELFRWWCGRSVVAVYKFAVMDASPLQSYNPFGQPLVKLLKGIEAYRISGDQKTPRKPFFSPRSERGSSSSPDDVSASECTMEYLADLIKEKRQLSIFPQLFPNMERLVDEELVIACASRLSEISRVRTVLFQCNFSIEKVTLPEPEGEPVTVQEKVYVPCKEHPDASFQYNFVGRILGPRGMTAKQLEQETGCKIMVRGRGSMRDRRKEEQNRGKPNWEHLNDDLHVLIQCEDTPNRVYLKLKTGVDQIKKLLVPTQEGADDLKRKQLMELAIINGTYRPIKQQIQSPQLVTPVTLVSPIRQPPNSIPTQPIFVSPVGSPITPASNIGSAPTMNSFMQSPNIDYNVLMNQLSFDAALASFSMGGEYQPQTSPFPTATSLINAAPLPNPLQSYLVDPSTITPPGSTGSERR</sequence>
<dbReference type="GO" id="GO:0003729">
    <property type="term" value="F:mRNA binding"/>
    <property type="evidence" value="ECO:0007669"/>
    <property type="project" value="TreeGrafter"/>
</dbReference>